<evidence type="ECO:0000313" key="6">
    <source>
        <dbReference type="EMBL" id="MPM74471.1"/>
    </source>
</evidence>
<organism evidence="6">
    <name type="scientific">bioreactor metagenome</name>
    <dbReference type="NCBI Taxonomy" id="1076179"/>
    <lineage>
        <taxon>unclassified sequences</taxon>
        <taxon>metagenomes</taxon>
        <taxon>ecological metagenomes</taxon>
    </lineage>
</organism>
<dbReference type="Pfam" id="PF00376">
    <property type="entry name" value="MerR"/>
    <property type="match status" value="1"/>
</dbReference>
<gene>
    <name evidence="6" type="ORF">SDC9_121459</name>
</gene>
<evidence type="ECO:0000256" key="2">
    <source>
        <dbReference type="ARBA" id="ARBA00023015"/>
    </source>
</evidence>
<proteinExistence type="predicted"/>
<keyword evidence="3" id="KW-0238">DNA-binding</keyword>
<reference evidence="6" key="1">
    <citation type="submission" date="2019-08" db="EMBL/GenBank/DDBJ databases">
        <authorList>
            <person name="Kucharzyk K."/>
            <person name="Murdoch R.W."/>
            <person name="Higgins S."/>
            <person name="Loffler F."/>
        </authorList>
    </citation>
    <scope>NUCLEOTIDE SEQUENCE</scope>
</reference>
<dbReference type="Pfam" id="PF13411">
    <property type="entry name" value="MerR_1"/>
    <property type="match status" value="1"/>
</dbReference>
<feature type="domain" description="HTH merR-type" evidence="5">
    <location>
        <begin position="1"/>
        <end position="70"/>
    </location>
</feature>
<dbReference type="InterPro" id="IPR000551">
    <property type="entry name" value="MerR-type_HTH_dom"/>
</dbReference>
<keyword evidence="1" id="KW-0678">Repressor</keyword>
<keyword evidence="4" id="KW-0804">Transcription</keyword>
<dbReference type="SUPFAM" id="SSF46955">
    <property type="entry name" value="Putative DNA-binding domain"/>
    <property type="match status" value="2"/>
</dbReference>
<evidence type="ECO:0000256" key="4">
    <source>
        <dbReference type="ARBA" id="ARBA00023163"/>
    </source>
</evidence>
<dbReference type="InterPro" id="IPR047057">
    <property type="entry name" value="MerR_fam"/>
</dbReference>
<dbReference type="PANTHER" id="PTHR30204:SF69">
    <property type="entry name" value="MERR-FAMILY TRANSCRIPTIONAL REGULATOR"/>
    <property type="match status" value="1"/>
</dbReference>
<dbReference type="GO" id="GO:0003677">
    <property type="term" value="F:DNA binding"/>
    <property type="evidence" value="ECO:0007669"/>
    <property type="project" value="UniProtKB-KW"/>
</dbReference>
<dbReference type="EMBL" id="VSSQ01025986">
    <property type="protein sequence ID" value="MPM74471.1"/>
    <property type="molecule type" value="Genomic_DNA"/>
</dbReference>
<comment type="caution">
    <text evidence="6">The sequence shown here is derived from an EMBL/GenBank/DDBJ whole genome shotgun (WGS) entry which is preliminary data.</text>
</comment>
<name>A0A645CC18_9ZZZZ</name>
<protein>
    <recommendedName>
        <fullName evidence="5">HTH merR-type domain-containing protein</fullName>
    </recommendedName>
</protein>
<dbReference type="AlphaFoldDB" id="A0A645CC18"/>
<dbReference type="SMART" id="SM00422">
    <property type="entry name" value="HTH_MERR"/>
    <property type="match status" value="2"/>
</dbReference>
<dbReference type="PANTHER" id="PTHR30204">
    <property type="entry name" value="REDOX-CYCLING DRUG-SENSING TRANSCRIPTIONAL ACTIVATOR SOXR"/>
    <property type="match status" value="1"/>
</dbReference>
<evidence type="ECO:0000256" key="3">
    <source>
        <dbReference type="ARBA" id="ARBA00023125"/>
    </source>
</evidence>
<dbReference type="Gene3D" id="1.10.1660.10">
    <property type="match status" value="2"/>
</dbReference>
<dbReference type="PROSITE" id="PS50937">
    <property type="entry name" value="HTH_MERR_2"/>
    <property type="match status" value="2"/>
</dbReference>
<accession>A0A645CC18</accession>
<keyword evidence="2" id="KW-0805">Transcription regulation</keyword>
<sequence length="240" mass="28228">MSIRPIDIARCLNISTSTLRLYEKKELIPSVSRSSTGYRIYTEKHIAYFICIREMSSAFDLMFIGKVLKEVKAGHIDEALWIANKAQADLWNERQTYKKTVEILLYNNFNTPFTKNMTIGEVSKETGIPITTIRYWEKAGLLFPKRNEANKYRIYTNEHIRQILTLNAIKLSVQTHRLKHFFRTMQETYEAFDYSNYDDIAKFLDNISIQLNQMNRLQIKSISALYKLCHQVEISLFEQS</sequence>
<evidence type="ECO:0000256" key="1">
    <source>
        <dbReference type="ARBA" id="ARBA00022491"/>
    </source>
</evidence>
<feature type="domain" description="HTH merR-type" evidence="5">
    <location>
        <begin position="116"/>
        <end position="161"/>
    </location>
</feature>
<dbReference type="InterPro" id="IPR009061">
    <property type="entry name" value="DNA-bd_dom_put_sf"/>
</dbReference>
<evidence type="ECO:0000259" key="5">
    <source>
        <dbReference type="PROSITE" id="PS50937"/>
    </source>
</evidence>
<dbReference type="GO" id="GO:0003700">
    <property type="term" value="F:DNA-binding transcription factor activity"/>
    <property type="evidence" value="ECO:0007669"/>
    <property type="project" value="InterPro"/>
</dbReference>